<proteinExistence type="predicted"/>
<evidence type="ECO:0000313" key="2">
    <source>
        <dbReference type="EMBL" id="OLP79707.1"/>
    </source>
</evidence>
<dbReference type="EMBL" id="LSRX01001454">
    <property type="protein sequence ID" value="OLP79707.1"/>
    <property type="molecule type" value="Genomic_DNA"/>
</dbReference>
<feature type="signal peptide" evidence="1">
    <location>
        <begin position="1"/>
        <end position="20"/>
    </location>
</feature>
<name>A0A1Q9CA60_SYMMI</name>
<sequence>MMRRWCFFAMALCCSARRFAQEFGVPCKELDTTEIYQGVSDVLSKLEQRRSKQKNTTAAASALIAADAQALTSRLRDVACHAAVEVAELQAKITWKLRYLHWIARSDVALPFAWPSHAWLQIFNGTDSTDQRKSAKVMKYVHLSLILSYTVRQEATVALQKAAIGGDGGAVDVETDDLFVVISPAYAFFHKAIEKEGLDGGLCEVLDRGDAFGEAFHLFAQQVNVAQIAQFCPSPLDKAFGKTAYEVVTGEAPAPGDCGEPLECQQAADMFCPVCLHSDHLEGLYWYPVDMMAATVMNALAAGVGVTADHLDGLSKRCKHFFEGKIFGPKFH</sequence>
<dbReference type="AlphaFoldDB" id="A0A1Q9CA60"/>
<keyword evidence="3" id="KW-1185">Reference proteome</keyword>
<organism evidence="2 3">
    <name type="scientific">Symbiodinium microadriaticum</name>
    <name type="common">Dinoflagellate</name>
    <name type="synonym">Zooxanthella microadriatica</name>
    <dbReference type="NCBI Taxonomy" id="2951"/>
    <lineage>
        <taxon>Eukaryota</taxon>
        <taxon>Sar</taxon>
        <taxon>Alveolata</taxon>
        <taxon>Dinophyceae</taxon>
        <taxon>Suessiales</taxon>
        <taxon>Symbiodiniaceae</taxon>
        <taxon>Symbiodinium</taxon>
    </lineage>
</organism>
<gene>
    <name evidence="2" type="ORF">AK812_SmicGene39971</name>
</gene>
<comment type="caution">
    <text evidence="2">The sequence shown here is derived from an EMBL/GenBank/DDBJ whole genome shotgun (WGS) entry which is preliminary data.</text>
</comment>
<dbReference type="Proteomes" id="UP000186817">
    <property type="component" value="Unassembled WGS sequence"/>
</dbReference>
<protein>
    <submittedName>
        <fullName evidence="2">Uncharacterized protein</fullName>
    </submittedName>
</protein>
<feature type="chain" id="PRO_5012050902" evidence="1">
    <location>
        <begin position="21"/>
        <end position="332"/>
    </location>
</feature>
<accession>A0A1Q9CA60</accession>
<reference evidence="2 3" key="1">
    <citation type="submission" date="2016-02" db="EMBL/GenBank/DDBJ databases">
        <title>Genome analysis of coral dinoflagellate symbionts highlights evolutionary adaptations to a symbiotic lifestyle.</title>
        <authorList>
            <person name="Aranda M."/>
            <person name="Li Y."/>
            <person name="Liew Y.J."/>
            <person name="Baumgarten S."/>
            <person name="Simakov O."/>
            <person name="Wilson M."/>
            <person name="Piel J."/>
            <person name="Ashoor H."/>
            <person name="Bougouffa S."/>
            <person name="Bajic V.B."/>
            <person name="Ryu T."/>
            <person name="Ravasi T."/>
            <person name="Bayer T."/>
            <person name="Micklem G."/>
            <person name="Kim H."/>
            <person name="Bhak J."/>
            <person name="Lajeunesse T.C."/>
            <person name="Voolstra C.R."/>
        </authorList>
    </citation>
    <scope>NUCLEOTIDE SEQUENCE [LARGE SCALE GENOMIC DNA]</scope>
    <source>
        <strain evidence="2 3">CCMP2467</strain>
    </source>
</reference>
<evidence type="ECO:0000313" key="3">
    <source>
        <dbReference type="Proteomes" id="UP000186817"/>
    </source>
</evidence>
<dbReference type="OrthoDB" id="434718at2759"/>
<evidence type="ECO:0000256" key="1">
    <source>
        <dbReference type="SAM" id="SignalP"/>
    </source>
</evidence>
<keyword evidence="1" id="KW-0732">Signal</keyword>